<dbReference type="AlphaFoldDB" id="A0A9Q0GNN5"/>
<name>A0A9Q0GNN5_9MAGN</name>
<keyword evidence="3" id="KW-1185">Reference proteome</keyword>
<feature type="region of interest" description="Disordered" evidence="1">
    <location>
        <begin position="108"/>
        <end position="149"/>
    </location>
</feature>
<dbReference type="EMBL" id="JAMYWD010000012">
    <property type="protein sequence ID" value="KAJ4950261.1"/>
    <property type="molecule type" value="Genomic_DNA"/>
</dbReference>
<organism evidence="2 3">
    <name type="scientific">Protea cynaroides</name>
    <dbReference type="NCBI Taxonomy" id="273540"/>
    <lineage>
        <taxon>Eukaryota</taxon>
        <taxon>Viridiplantae</taxon>
        <taxon>Streptophyta</taxon>
        <taxon>Embryophyta</taxon>
        <taxon>Tracheophyta</taxon>
        <taxon>Spermatophyta</taxon>
        <taxon>Magnoliopsida</taxon>
        <taxon>Proteales</taxon>
        <taxon>Proteaceae</taxon>
        <taxon>Protea</taxon>
    </lineage>
</organism>
<feature type="region of interest" description="Disordered" evidence="1">
    <location>
        <begin position="1"/>
        <end position="39"/>
    </location>
</feature>
<reference evidence="2" key="1">
    <citation type="journal article" date="2023" name="Plant J.">
        <title>The genome of the king protea, Protea cynaroides.</title>
        <authorList>
            <person name="Chang J."/>
            <person name="Duong T.A."/>
            <person name="Schoeman C."/>
            <person name="Ma X."/>
            <person name="Roodt D."/>
            <person name="Barker N."/>
            <person name="Li Z."/>
            <person name="Van de Peer Y."/>
            <person name="Mizrachi E."/>
        </authorList>
    </citation>
    <scope>NUCLEOTIDE SEQUENCE</scope>
    <source>
        <tissue evidence="2">Young leaves</tissue>
    </source>
</reference>
<feature type="region of interest" description="Disordered" evidence="1">
    <location>
        <begin position="169"/>
        <end position="209"/>
    </location>
</feature>
<protein>
    <submittedName>
        <fullName evidence="2">Uncharacterized protein</fullName>
    </submittedName>
</protein>
<dbReference type="Proteomes" id="UP001141806">
    <property type="component" value="Unassembled WGS sequence"/>
</dbReference>
<evidence type="ECO:0000313" key="3">
    <source>
        <dbReference type="Proteomes" id="UP001141806"/>
    </source>
</evidence>
<evidence type="ECO:0000256" key="1">
    <source>
        <dbReference type="SAM" id="MobiDB-lite"/>
    </source>
</evidence>
<proteinExistence type="predicted"/>
<gene>
    <name evidence="2" type="ORF">NE237_027093</name>
</gene>
<evidence type="ECO:0000313" key="2">
    <source>
        <dbReference type="EMBL" id="KAJ4950261.1"/>
    </source>
</evidence>
<comment type="caution">
    <text evidence="2">The sequence shown here is derived from an EMBL/GenBank/DDBJ whole genome shotgun (WGS) entry which is preliminary data.</text>
</comment>
<feature type="compositionally biased region" description="Polar residues" evidence="1">
    <location>
        <begin position="24"/>
        <end position="33"/>
    </location>
</feature>
<accession>A0A9Q0GNN5</accession>
<feature type="compositionally biased region" description="Polar residues" evidence="1">
    <location>
        <begin position="188"/>
        <end position="200"/>
    </location>
</feature>
<sequence>MESSTGGKRGNKEAAPIMVDNPIAVTSPSNQRGRASKHGIGSWADVLDEDEHELQKGEFVSTEEVGHDGVYVSIPFAGGGEGVDPIHTGGSKLAATKDKEATLAVVTSANSKAPKMQGENSTKENEGLDVGVSSHVSGATISGGPSRVEVSFEDVDVVDDILQMKNGFQQVEKKQSSKSAGKGKKLPAQQSLNESVSARTSALRKRGKP</sequence>